<feature type="region of interest" description="Disordered" evidence="1">
    <location>
        <begin position="647"/>
        <end position="690"/>
    </location>
</feature>
<feature type="region of interest" description="Disordered" evidence="1">
    <location>
        <begin position="325"/>
        <end position="352"/>
    </location>
</feature>
<organism evidence="2 3">
    <name type="scientific">Phytopseudomonas flavescens</name>
    <dbReference type="NCBI Taxonomy" id="29435"/>
    <lineage>
        <taxon>Bacteria</taxon>
        <taxon>Pseudomonadati</taxon>
        <taxon>Pseudomonadota</taxon>
        <taxon>Gammaproteobacteria</taxon>
        <taxon>Pseudomonadales</taxon>
        <taxon>Pseudomonadaceae</taxon>
        <taxon>Phytopseudomonas</taxon>
    </lineage>
</organism>
<reference evidence="2 3" key="1">
    <citation type="submission" date="2016-10" db="EMBL/GenBank/DDBJ databases">
        <authorList>
            <person name="de Groot N.N."/>
        </authorList>
    </citation>
    <scope>NUCLEOTIDE SEQUENCE [LARGE SCALE GENOMIC DNA]</scope>
    <source>
        <strain evidence="2 3">LMG 18387</strain>
    </source>
</reference>
<feature type="region of interest" description="Disordered" evidence="1">
    <location>
        <begin position="472"/>
        <end position="491"/>
    </location>
</feature>
<dbReference type="STRING" id="29435.SAMN05216588_101190"/>
<gene>
    <name evidence="2" type="ORF">SAMN05216588_101190</name>
</gene>
<feature type="region of interest" description="Disordered" evidence="1">
    <location>
        <begin position="1"/>
        <end position="27"/>
    </location>
</feature>
<name>A0A1G7XMI9_9GAMM</name>
<feature type="region of interest" description="Disordered" evidence="1">
    <location>
        <begin position="125"/>
        <end position="168"/>
    </location>
</feature>
<evidence type="ECO:0000313" key="2">
    <source>
        <dbReference type="EMBL" id="SDG85286.1"/>
    </source>
</evidence>
<accession>A0A1G7XMI9</accession>
<sequence>MYGLRPLPQRLNSGGLVKGPGTGTSDSIETEVPAGSYIMPADSTAAIGEQKLGGLGISREMLEQHRNRKANSPGLGLNLQMLQDYKAGKFRQQPEMPVALSNGEYEMPPEQVHALGTAVLDQVKNATHTPSSGDGQDGPRQFFADGGAVSGGKGFGLTKPPKREAPRLGLPGYKAPANAQPAAQVGGGFGLRPLPEKPKQPGLGLVGRSREIAIERGLIPPDTERQALADGGLVKKEDSAGLGRMVGGALGVPVAAAREFANVAGTAAANLGRRAIGGEPLPHPGYPRTTELAKQVGEGASDFADANVKLFNDTREGIRNTAGVPAAASTPAAPVAHTTQAQQPTAPAAPGRQPLTPGRIQGMTRQVLPPASPASAPAVAATPSPLGNGYTQAGNDIAMRKGAGGDWEFSNDPADLSGARTMPSGGMGRVGDRKGGTLSVGEPGDAARAIQSFDRANEIRREMIAESRRGEIGEGGGRITVVRDSSRSPSMADLQNARLDARQAETEASRQQTQQAGADGALRRESEVQRMGTEGLNQQRMQQQIAEGDLGMQDRQRLDQLRSQINDPSLTEQQRNQALDAYNALSVTPDARLKAQQEASSQQQRLIGDLYKAFSGMQERPMTGPENSRREMSFEEWLQPALQAIQGGTSSVPQANPPSAAVQALKSNPQRAAEFDQKYGPGSAARYLQS</sequence>
<dbReference type="Proteomes" id="UP000198606">
    <property type="component" value="Unassembled WGS sequence"/>
</dbReference>
<dbReference type="EMBL" id="FNDG01000001">
    <property type="protein sequence ID" value="SDG85286.1"/>
    <property type="molecule type" value="Genomic_DNA"/>
</dbReference>
<evidence type="ECO:0000256" key="1">
    <source>
        <dbReference type="SAM" id="MobiDB-lite"/>
    </source>
</evidence>
<feature type="region of interest" description="Disordered" evidence="1">
    <location>
        <begin position="500"/>
        <end position="527"/>
    </location>
</feature>
<dbReference type="AlphaFoldDB" id="A0A1G7XMI9"/>
<evidence type="ECO:0000313" key="3">
    <source>
        <dbReference type="Proteomes" id="UP000198606"/>
    </source>
</evidence>
<feature type="compositionally biased region" description="Polar residues" evidence="1">
    <location>
        <begin position="125"/>
        <end position="134"/>
    </location>
</feature>
<protein>
    <submittedName>
        <fullName evidence="2">Uncharacterized protein</fullName>
    </submittedName>
</protein>
<proteinExistence type="predicted"/>